<evidence type="ECO:0008006" key="4">
    <source>
        <dbReference type="Google" id="ProtNLM"/>
    </source>
</evidence>
<proteinExistence type="predicted"/>
<name>A0A3N2RIJ8_LYSEN</name>
<feature type="signal peptide" evidence="1">
    <location>
        <begin position="1"/>
        <end position="26"/>
    </location>
</feature>
<gene>
    <name evidence="2" type="ORF">D9T17_10040</name>
</gene>
<comment type="caution">
    <text evidence="2">The sequence shown here is derived from an EMBL/GenBank/DDBJ whole genome shotgun (WGS) entry which is preliminary data.</text>
</comment>
<dbReference type="AlphaFoldDB" id="A0A3N2RIJ8"/>
<evidence type="ECO:0000313" key="3">
    <source>
        <dbReference type="Proteomes" id="UP000275910"/>
    </source>
</evidence>
<dbReference type="Proteomes" id="UP000275910">
    <property type="component" value="Unassembled WGS sequence"/>
</dbReference>
<protein>
    <recommendedName>
        <fullName evidence="4">Secreted protein</fullName>
    </recommendedName>
</protein>
<organism evidence="2 3">
    <name type="scientific">Lysobacter enzymogenes</name>
    <dbReference type="NCBI Taxonomy" id="69"/>
    <lineage>
        <taxon>Bacteria</taxon>
        <taxon>Pseudomonadati</taxon>
        <taxon>Pseudomonadota</taxon>
        <taxon>Gammaproteobacteria</taxon>
        <taxon>Lysobacterales</taxon>
        <taxon>Lysobacteraceae</taxon>
        <taxon>Lysobacter</taxon>
    </lineage>
</organism>
<sequence length="162" mass="17086">MSARNALASLLFAIVCGFGAAAPASAASSSASYSDLGDRLAGAEFEAWYGAMGRLREDFDQICGDTFCEGDYSNIQPLRLRCSADARGRVGQCVWTFAASNEEIDAATGRISVQPKVWRCRLPLAPMTSVSALVGALDVAEPLYATLPGTSKSIYDGLSDCL</sequence>
<accession>A0A3N2RIJ8</accession>
<feature type="chain" id="PRO_5017942808" description="Secreted protein" evidence="1">
    <location>
        <begin position="27"/>
        <end position="162"/>
    </location>
</feature>
<evidence type="ECO:0000313" key="2">
    <source>
        <dbReference type="EMBL" id="ROU07293.1"/>
    </source>
</evidence>
<dbReference type="EMBL" id="RCTY01000023">
    <property type="protein sequence ID" value="ROU07293.1"/>
    <property type="molecule type" value="Genomic_DNA"/>
</dbReference>
<evidence type="ECO:0000256" key="1">
    <source>
        <dbReference type="SAM" id="SignalP"/>
    </source>
</evidence>
<keyword evidence="1" id="KW-0732">Signal</keyword>
<reference evidence="2 3" key="1">
    <citation type="submission" date="2018-10" db="EMBL/GenBank/DDBJ databases">
        <title>The genome of Lysobacter enzymogenes OH11.</title>
        <authorList>
            <person name="Liu F."/>
            <person name="Zhao Y."/>
            <person name="Qian G."/>
            <person name="Chen Y."/>
            <person name="Xu H."/>
        </authorList>
    </citation>
    <scope>NUCLEOTIDE SEQUENCE [LARGE SCALE GENOMIC DNA]</scope>
    <source>
        <strain evidence="2 3">OH11</strain>
    </source>
</reference>